<keyword evidence="3" id="KW-1185">Reference proteome</keyword>
<gene>
    <name evidence="2" type="ORF">Csa_7G267910</name>
</gene>
<accession>A0A0A0K4B0</accession>
<feature type="transmembrane region" description="Helical" evidence="1">
    <location>
        <begin position="6"/>
        <end position="26"/>
    </location>
</feature>
<dbReference type="EMBL" id="CM002928">
    <property type="protein sequence ID" value="KGN44343.1"/>
    <property type="molecule type" value="Genomic_DNA"/>
</dbReference>
<reference evidence="2 3" key="1">
    <citation type="journal article" date="2009" name="Nat. Genet.">
        <title>The genome of the cucumber, Cucumis sativus L.</title>
        <authorList>
            <person name="Huang S."/>
            <person name="Li R."/>
            <person name="Zhang Z."/>
            <person name="Li L."/>
            <person name="Gu X."/>
            <person name="Fan W."/>
            <person name="Lucas W.J."/>
            <person name="Wang X."/>
            <person name="Xie B."/>
            <person name="Ni P."/>
            <person name="Ren Y."/>
            <person name="Zhu H."/>
            <person name="Li J."/>
            <person name="Lin K."/>
            <person name="Jin W."/>
            <person name="Fei Z."/>
            <person name="Li G."/>
            <person name="Staub J."/>
            <person name="Kilian A."/>
            <person name="van der Vossen E.A."/>
            <person name="Wu Y."/>
            <person name="Guo J."/>
            <person name="He J."/>
            <person name="Jia Z."/>
            <person name="Ren Y."/>
            <person name="Tian G."/>
            <person name="Lu Y."/>
            <person name="Ruan J."/>
            <person name="Qian W."/>
            <person name="Wang M."/>
            <person name="Huang Q."/>
            <person name="Li B."/>
            <person name="Xuan Z."/>
            <person name="Cao J."/>
            <person name="Asan"/>
            <person name="Wu Z."/>
            <person name="Zhang J."/>
            <person name="Cai Q."/>
            <person name="Bai Y."/>
            <person name="Zhao B."/>
            <person name="Han Y."/>
            <person name="Li Y."/>
            <person name="Li X."/>
            <person name="Wang S."/>
            <person name="Shi Q."/>
            <person name="Liu S."/>
            <person name="Cho W.K."/>
            <person name="Kim J.Y."/>
            <person name="Xu Y."/>
            <person name="Heller-Uszynska K."/>
            <person name="Miao H."/>
            <person name="Cheng Z."/>
            <person name="Zhang S."/>
            <person name="Wu J."/>
            <person name="Yang Y."/>
            <person name="Kang H."/>
            <person name="Li M."/>
            <person name="Liang H."/>
            <person name="Ren X."/>
            <person name="Shi Z."/>
            <person name="Wen M."/>
            <person name="Jian M."/>
            <person name="Yang H."/>
            <person name="Zhang G."/>
            <person name="Yang Z."/>
            <person name="Chen R."/>
            <person name="Liu S."/>
            <person name="Li J."/>
            <person name="Ma L."/>
            <person name="Liu H."/>
            <person name="Zhou Y."/>
            <person name="Zhao J."/>
            <person name="Fang X."/>
            <person name="Li G."/>
            <person name="Fang L."/>
            <person name="Li Y."/>
            <person name="Liu D."/>
            <person name="Zheng H."/>
            <person name="Zhang Y."/>
            <person name="Qin N."/>
            <person name="Li Z."/>
            <person name="Yang G."/>
            <person name="Yang S."/>
            <person name="Bolund L."/>
            <person name="Kristiansen K."/>
            <person name="Zheng H."/>
            <person name="Li S."/>
            <person name="Zhang X."/>
            <person name="Yang H."/>
            <person name="Wang J."/>
            <person name="Sun R."/>
            <person name="Zhang B."/>
            <person name="Jiang S."/>
            <person name="Wang J."/>
            <person name="Du Y."/>
            <person name="Li S."/>
        </authorList>
    </citation>
    <scope>NUCLEOTIDE SEQUENCE [LARGE SCALE GENOMIC DNA]</scope>
    <source>
        <strain evidence="3">cv. 9930</strain>
    </source>
</reference>
<reference evidence="2 3" key="3">
    <citation type="journal article" date="2010" name="BMC Genomics">
        <title>Transcriptome sequencing and comparative analysis of cucumber flowers with different sex types.</title>
        <authorList>
            <person name="Guo S."/>
            <person name="Zheng Y."/>
            <person name="Joung J.G."/>
            <person name="Liu S."/>
            <person name="Zhang Z."/>
            <person name="Crasta O.R."/>
            <person name="Sobral B.W."/>
            <person name="Xu Y."/>
            <person name="Huang S."/>
            <person name="Fei Z."/>
        </authorList>
    </citation>
    <scope>NUCLEOTIDE SEQUENCE [LARGE SCALE GENOMIC DNA]</scope>
    <source>
        <strain evidence="3">cv. 9930</strain>
    </source>
</reference>
<reference evidence="2 3" key="2">
    <citation type="journal article" date="2009" name="PLoS ONE">
        <title>An integrated genetic and cytogenetic map of the cucumber genome.</title>
        <authorList>
            <person name="Ren Y."/>
            <person name="Zhang Z."/>
            <person name="Liu J."/>
            <person name="Staub J.E."/>
            <person name="Han Y."/>
            <person name="Cheng Z."/>
            <person name="Li X."/>
            <person name="Lu J."/>
            <person name="Miao H."/>
            <person name="Kang H."/>
            <person name="Xie B."/>
            <person name="Gu X."/>
            <person name="Wang X."/>
            <person name="Du Y."/>
            <person name="Jin W."/>
            <person name="Huang S."/>
        </authorList>
    </citation>
    <scope>NUCLEOTIDE SEQUENCE [LARGE SCALE GENOMIC DNA]</scope>
    <source>
        <strain evidence="3">cv. 9930</strain>
    </source>
</reference>
<evidence type="ECO:0000313" key="2">
    <source>
        <dbReference type="EMBL" id="KGN44343.1"/>
    </source>
</evidence>
<dbReference type="AlphaFoldDB" id="A0A0A0K4B0"/>
<keyword evidence="1" id="KW-0812">Transmembrane</keyword>
<sequence>MSFVLSWLWVLLIYIYIILSCQLISIDQPCLLHLLGHMNLPSHHLGLESWAKLSRVELLILLADTYILEPRLTLSVCSYQSWSHHVGPVGRAYLSRLIFLLLFSL</sequence>
<proteinExistence type="predicted"/>
<evidence type="ECO:0000313" key="3">
    <source>
        <dbReference type="Proteomes" id="UP000029981"/>
    </source>
</evidence>
<keyword evidence="1" id="KW-1133">Transmembrane helix</keyword>
<name>A0A0A0K4B0_CUCSA</name>
<organism evidence="2 3">
    <name type="scientific">Cucumis sativus</name>
    <name type="common">Cucumber</name>
    <dbReference type="NCBI Taxonomy" id="3659"/>
    <lineage>
        <taxon>Eukaryota</taxon>
        <taxon>Viridiplantae</taxon>
        <taxon>Streptophyta</taxon>
        <taxon>Embryophyta</taxon>
        <taxon>Tracheophyta</taxon>
        <taxon>Spermatophyta</taxon>
        <taxon>Magnoliopsida</taxon>
        <taxon>eudicotyledons</taxon>
        <taxon>Gunneridae</taxon>
        <taxon>Pentapetalae</taxon>
        <taxon>rosids</taxon>
        <taxon>fabids</taxon>
        <taxon>Cucurbitales</taxon>
        <taxon>Cucurbitaceae</taxon>
        <taxon>Benincaseae</taxon>
        <taxon>Cucumis</taxon>
    </lineage>
</organism>
<reference evidence="2 3" key="4">
    <citation type="journal article" date="2011" name="BMC Genomics">
        <title>RNA-Seq improves annotation of protein-coding genes in the cucumber genome.</title>
        <authorList>
            <person name="Li Z."/>
            <person name="Zhang Z."/>
            <person name="Yan P."/>
            <person name="Huang S."/>
            <person name="Fei Z."/>
            <person name="Lin K."/>
        </authorList>
    </citation>
    <scope>NUCLEOTIDE SEQUENCE [LARGE SCALE GENOMIC DNA]</scope>
    <source>
        <strain evidence="3">cv. 9930</strain>
    </source>
</reference>
<dbReference type="Proteomes" id="UP000029981">
    <property type="component" value="Chromosome 7"/>
</dbReference>
<protein>
    <submittedName>
        <fullName evidence="2">Uncharacterized protein</fullName>
    </submittedName>
</protein>
<evidence type="ECO:0000256" key="1">
    <source>
        <dbReference type="SAM" id="Phobius"/>
    </source>
</evidence>
<dbReference type="Gramene" id="KGN44343">
    <property type="protein sequence ID" value="KGN44343"/>
    <property type="gene ID" value="Csa_7G267910"/>
</dbReference>
<keyword evidence="1" id="KW-0472">Membrane</keyword>